<dbReference type="EMBL" id="JYHV01000011">
    <property type="protein sequence ID" value="KJH83587.1"/>
    <property type="molecule type" value="Genomic_DNA"/>
</dbReference>
<evidence type="ECO:0000313" key="3">
    <source>
        <dbReference type="Proteomes" id="UP000032487"/>
    </source>
</evidence>
<dbReference type="Proteomes" id="UP000032487">
    <property type="component" value="Unassembled WGS sequence"/>
</dbReference>
<comment type="caution">
    <text evidence="2">The sequence shown here is derived from an EMBL/GenBank/DDBJ whole genome shotgun (WGS) entry which is preliminary data.</text>
</comment>
<keyword evidence="1" id="KW-0812">Transmembrane</keyword>
<protein>
    <submittedName>
        <fullName evidence="2">Uncharacterized protein</fullName>
    </submittedName>
</protein>
<organism evidence="2 3">
    <name type="scientific">Stutzerimonas stutzeri</name>
    <name type="common">Pseudomonas stutzeri</name>
    <dbReference type="NCBI Taxonomy" id="316"/>
    <lineage>
        <taxon>Bacteria</taxon>
        <taxon>Pseudomonadati</taxon>
        <taxon>Pseudomonadota</taxon>
        <taxon>Gammaproteobacteria</taxon>
        <taxon>Pseudomonadales</taxon>
        <taxon>Pseudomonadaceae</taxon>
        <taxon>Stutzerimonas</taxon>
    </lineage>
</organism>
<dbReference type="PATRIC" id="fig|316.101.peg.548"/>
<keyword evidence="1" id="KW-0472">Membrane</keyword>
<reference evidence="2 3" key="1">
    <citation type="submission" date="2015-02" db="EMBL/GenBank/DDBJ databases">
        <title>Draft genome sequence of Pseudomonas stutzeri NT0128 isolated from wheat (Triticum turgidum) rhizosphere.</title>
        <authorList>
            <person name="Tovi N."/>
            <person name="Frenk S."/>
            <person name="Hadar Y."/>
            <person name="Minz D."/>
        </authorList>
    </citation>
    <scope>NUCLEOTIDE SEQUENCE [LARGE SCALE GENOMIC DNA]</scope>
    <source>
        <strain evidence="2 3">NT0128</strain>
    </source>
</reference>
<name>A0A0D9AS44_STUST</name>
<accession>A0A0D9AS44</accession>
<evidence type="ECO:0000313" key="2">
    <source>
        <dbReference type="EMBL" id="KJH83587.1"/>
    </source>
</evidence>
<feature type="transmembrane region" description="Helical" evidence="1">
    <location>
        <begin position="65"/>
        <end position="82"/>
    </location>
</feature>
<dbReference type="AlphaFoldDB" id="A0A0D9AS44"/>
<evidence type="ECO:0000256" key="1">
    <source>
        <dbReference type="SAM" id="Phobius"/>
    </source>
</evidence>
<sequence>MDFSGLSSLATVLNSMALLIALSGGWLLLATRWRQQLAANSAPLASVSPSTARPIGAARTQRIDSFFYGFGFSSLALAWLLSELARLT</sequence>
<keyword evidence="1" id="KW-1133">Transmembrane helix</keyword>
<gene>
    <name evidence="2" type="ORF">UF78_04805</name>
</gene>
<feature type="transmembrane region" description="Helical" evidence="1">
    <location>
        <begin position="6"/>
        <end position="29"/>
    </location>
</feature>
<proteinExistence type="predicted"/>